<comment type="caution">
    <text evidence="1">The sequence shown here is derived from an EMBL/GenBank/DDBJ whole genome shotgun (WGS) entry which is preliminary data.</text>
</comment>
<name>A0A392PC03_9FABA</name>
<protein>
    <submittedName>
        <fullName evidence="1">Aspartyl-tRNA synthetase</fullName>
    </submittedName>
</protein>
<dbReference type="EMBL" id="LXQA010072070">
    <property type="protein sequence ID" value="MCI09282.1"/>
    <property type="molecule type" value="Genomic_DNA"/>
</dbReference>
<evidence type="ECO:0000313" key="1">
    <source>
        <dbReference type="EMBL" id="MCI09282.1"/>
    </source>
</evidence>
<keyword evidence="2" id="KW-1185">Reference proteome</keyword>
<reference evidence="1 2" key="1">
    <citation type="journal article" date="2018" name="Front. Plant Sci.">
        <title>Red Clover (Trifolium pratense) and Zigzag Clover (T. medium) - A Picture of Genomic Similarities and Differences.</title>
        <authorList>
            <person name="Dluhosova J."/>
            <person name="Istvanek J."/>
            <person name="Nedelnik J."/>
            <person name="Repkova J."/>
        </authorList>
    </citation>
    <scope>NUCLEOTIDE SEQUENCE [LARGE SCALE GENOMIC DNA]</scope>
    <source>
        <strain evidence="2">cv. 10/8</strain>
        <tissue evidence="1">Leaf</tissue>
    </source>
</reference>
<organism evidence="1 2">
    <name type="scientific">Trifolium medium</name>
    <dbReference type="NCBI Taxonomy" id="97028"/>
    <lineage>
        <taxon>Eukaryota</taxon>
        <taxon>Viridiplantae</taxon>
        <taxon>Streptophyta</taxon>
        <taxon>Embryophyta</taxon>
        <taxon>Tracheophyta</taxon>
        <taxon>Spermatophyta</taxon>
        <taxon>Magnoliopsida</taxon>
        <taxon>eudicotyledons</taxon>
        <taxon>Gunneridae</taxon>
        <taxon>Pentapetalae</taxon>
        <taxon>rosids</taxon>
        <taxon>fabids</taxon>
        <taxon>Fabales</taxon>
        <taxon>Fabaceae</taxon>
        <taxon>Papilionoideae</taxon>
        <taxon>50 kb inversion clade</taxon>
        <taxon>NPAAA clade</taxon>
        <taxon>Hologalegina</taxon>
        <taxon>IRL clade</taxon>
        <taxon>Trifolieae</taxon>
        <taxon>Trifolium</taxon>
    </lineage>
</organism>
<keyword evidence="1" id="KW-0436">Ligase</keyword>
<proteinExistence type="predicted"/>
<keyword evidence="1" id="KW-0030">Aminoacyl-tRNA synthetase</keyword>
<dbReference type="Pfam" id="PF14223">
    <property type="entry name" value="Retrotran_gag_2"/>
    <property type="match status" value="1"/>
</dbReference>
<evidence type="ECO:0000313" key="2">
    <source>
        <dbReference type="Proteomes" id="UP000265520"/>
    </source>
</evidence>
<dbReference type="GO" id="GO:0004812">
    <property type="term" value="F:aminoacyl-tRNA ligase activity"/>
    <property type="evidence" value="ECO:0007669"/>
    <property type="project" value="UniProtKB-KW"/>
</dbReference>
<accession>A0A392PC03</accession>
<sequence>MGIDVDLWDIVEENIQFQNMHADGVISFVNRKALTNEEKELYKKHHKAKSILVNSISYSKYLKISDKSSAKSIWDSLCSTYGKKIHGAALEELSED</sequence>
<dbReference type="Proteomes" id="UP000265520">
    <property type="component" value="Unassembled WGS sequence"/>
</dbReference>
<dbReference type="AlphaFoldDB" id="A0A392PC03"/>